<feature type="compositionally biased region" description="Low complexity" evidence="1">
    <location>
        <begin position="24"/>
        <end position="35"/>
    </location>
</feature>
<keyword evidence="2" id="KW-1133">Transmembrane helix</keyword>
<keyword evidence="2" id="KW-0812">Transmembrane</keyword>
<feature type="compositionally biased region" description="Basic residues" evidence="1">
    <location>
        <begin position="39"/>
        <end position="52"/>
    </location>
</feature>
<gene>
    <name evidence="3" type="ORF">HU200_020639</name>
</gene>
<feature type="region of interest" description="Disordered" evidence="1">
    <location>
        <begin position="181"/>
        <end position="201"/>
    </location>
</feature>
<dbReference type="EMBL" id="JACEFO010001655">
    <property type="protein sequence ID" value="KAF8724924.1"/>
    <property type="molecule type" value="Genomic_DNA"/>
</dbReference>
<evidence type="ECO:0000313" key="3">
    <source>
        <dbReference type="EMBL" id="KAF8724924.1"/>
    </source>
</evidence>
<protein>
    <submittedName>
        <fullName evidence="3">Uncharacterized protein</fullName>
    </submittedName>
</protein>
<dbReference type="Proteomes" id="UP000636709">
    <property type="component" value="Unassembled WGS sequence"/>
</dbReference>
<reference evidence="3" key="1">
    <citation type="submission" date="2020-07" db="EMBL/GenBank/DDBJ databases">
        <title>Genome sequence and genetic diversity analysis of an under-domesticated orphan crop, white fonio (Digitaria exilis).</title>
        <authorList>
            <person name="Bennetzen J.L."/>
            <person name="Chen S."/>
            <person name="Ma X."/>
            <person name="Wang X."/>
            <person name="Yssel A.E.J."/>
            <person name="Chaluvadi S.R."/>
            <person name="Johnson M."/>
            <person name="Gangashetty P."/>
            <person name="Hamidou F."/>
            <person name="Sanogo M.D."/>
            <person name="Zwaenepoel A."/>
            <person name="Wallace J."/>
            <person name="Van De Peer Y."/>
            <person name="Van Deynze A."/>
        </authorList>
    </citation>
    <scope>NUCLEOTIDE SEQUENCE</scope>
    <source>
        <tissue evidence="3">Leaves</tissue>
    </source>
</reference>
<keyword evidence="4" id="KW-1185">Reference proteome</keyword>
<organism evidence="3 4">
    <name type="scientific">Digitaria exilis</name>
    <dbReference type="NCBI Taxonomy" id="1010633"/>
    <lineage>
        <taxon>Eukaryota</taxon>
        <taxon>Viridiplantae</taxon>
        <taxon>Streptophyta</taxon>
        <taxon>Embryophyta</taxon>
        <taxon>Tracheophyta</taxon>
        <taxon>Spermatophyta</taxon>
        <taxon>Magnoliopsida</taxon>
        <taxon>Liliopsida</taxon>
        <taxon>Poales</taxon>
        <taxon>Poaceae</taxon>
        <taxon>PACMAD clade</taxon>
        <taxon>Panicoideae</taxon>
        <taxon>Panicodae</taxon>
        <taxon>Paniceae</taxon>
        <taxon>Anthephorinae</taxon>
        <taxon>Digitaria</taxon>
    </lineage>
</organism>
<feature type="transmembrane region" description="Helical" evidence="2">
    <location>
        <begin position="92"/>
        <end position="110"/>
    </location>
</feature>
<sequence length="246" mass="26562">MEAGRRNSARRGHAGIVLFASSAGSPVGVAGAPRPGGAGRRRGAQRAPRRAPRASTAPWWSPEERRRLHPVCFQLLLGGYQVSRAMSVSPSIAVWSLMAFFVVGGFYVLVVRQDLLYQQLDGVDRDAAAADATGDCKAFKMANRPDELVYQQLIILSLQRGLALLPRLVYVDHQQKKRVSSSSSTGLLRSGESSSSSGGDLLRSKAMGAGWGGDLLRSKAMDAGWGGDLLRSKAIEAEWKKNKKKE</sequence>
<evidence type="ECO:0000313" key="4">
    <source>
        <dbReference type="Proteomes" id="UP000636709"/>
    </source>
</evidence>
<dbReference type="AlphaFoldDB" id="A0A835F0S3"/>
<accession>A0A835F0S3</accession>
<proteinExistence type="predicted"/>
<evidence type="ECO:0000256" key="2">
    <source>
        <dbReference type="SAM" id="Phobius"/>
    </source>
</evidence>
<evidence type="ECO:0000256" key="1">
    <source>
        <dbReference type="SAM" id="MobiDB-lite"/>
    </source>
</evidence>
<feature type="region of interest" description="Disordered" evidence="1">
    <location>
        <begin position="24"/>
        <end position="58"/>
    </location>
</feature>
<comment type="caution">
    <text evidence="3">The sequence shown here is derived from an EMBL/GenBank/DDBJ whole genome shotgun (WGS) entry which is preliminary data.</text>
</comment>
<keyword evidence="2" id="KW-0472">Membrane</keyword>
<name>A0A835F0S3_9POAL</name>